<evidence type="ECO:0000256" key="1">
    <source>
        <dbReference type="ARBA" id="ARBA00001968"/>
    </source>
</evidence>
<dbReference type="Pfam" id="PF13359">
    <property type="entry name" value="DDE_Tnp_4"/>
    <property type="match status" value="1"/>
</dbReference>
<accession>A0A9J6H9J4</accession>
<dbReference type="OrthoDB" id="6480886at2759"/>
<sequence length="300" mass="33893">MEVDRKRRLAAMAVLLSELDEEEPCATKSCWVKDWLGRKHLGIQNQLFKEVLISDRDEYRRLLRVNHAQFEQRLCRVGPRIAWQNTVMRKSIPPRTRLEVTLRYLATGSQGDAGVWLTTPLQEAILNEKAGLPNEVKVASAPDILLPPVFVADDAFPIGGNMMKPFGGTSLTANKRVFNYRLSRARRVVENAFGILFSRFRYLLSINNAEPDRAKGIVDAACVLQNFLAQDVVRAPEGNKDVIGDTTLFGFRPRRGRANAYGAALREKMCAFFNGRGAVPWQRERAHVEIPGSRMLRDQS</sequence>
<organism evidence="4 5">
    <name type="scientific">Haemaphysalis longicornis</name>
    <name type="common">Bush tick</name>
    <dbReference type="NCBI Taxonomy" id="44386"/>
    <lineage>
        <taxon>Eukaryota</taxon>
        <taxon>Metazoa</taxon>
        <taxon>Ecdysozoa</taxon>
        <taxon>Arthropoda</taxon>
        <taxon>Chelicerata</taxon>
        <taxon>Arachnida</taxon>
        <taxon>Acari</taxon>
        <taxon>Parasitiformes</taxon>
        <taxon>Ixodida</taxon>
        <taxon>Ixodoidea</taxon>
        <taxon>Ixodidae</taxon>
        <taxon>Haemaphysalinae</taxon>
        <taxon>Haemaphysalis</taxon>
    </lineage>
</organism>
<evidence type="ECO:0000256" key="2">
    <source>
        <dbReference type="ARBA" id="ARBA00022723"/>
    </source>
</evidence>
<dbReference type="Proteomes" id="UP000821853">
    <property type="component" value="Unassembled WGS sequence"/>
</dbReference>
<dbReference type="InterPro" id="IPR027806">
    <property type="entry name" value="HARBI1_dom"/>
</dbReference>
<name>A0A9J6H9J4_HAELO</name>
<dbReference type="OMA" id="ANAYRRH"/>
<feature type="domain" description="DDE Tnp4" evidence="3">
    <location>
        <begin position="107"/>
        <end position="226"/>
    </location>
</feature>
<comment type="cofactor">
    <cofactor evidence="1">
        <name>a divalent metal cation</name>
        <dbReference type="ChEBI" id="CHEBI:60240"/>
    </cofactor>
</comment>
<dbReference type="GO" id="GO:0046872">
    <property type="term" value="F:metal ion binding"/>
    <property type="evidence" value="ECO:0007669"/>
    <property type="project" value="UniProtKB-KW"/>
</dbReference>
<protein>
    <recommendedName>
        <fullName evidence="3">DDE Tnp4 domain-containing protein</fullName>
    </recommendedName>
</protein>
<evidence type="ECO:0000313" key="5">
    <source>
        <dbReference type="Proteomes" id="UP000821853"/>
    </source>
</evidence>
<dbReference type="EMBL" id="JABSTR010002246">
    <property type="protein sequence ID" value="KAH9384379.1"/>
    <property type="molecule type" value="Genomic_DNA"/>
</dbReference>
<dbReference type="VEuPathDB" id="VectorBase:HLOH_056947"/>
<evidence type="ECO:0000313" key="4">
    <source>
        <dbReference type="EMBL" id="KAH9384379.1"/>
    </source>
</evidence>
<keyword evidence="5" id="KW-1185">Reference proteome</keyword>
<proteinExistence type="predicted"/>
<comment type="caution">
    <text evidence="4">The sequence shown here is derived from an EMBL/GenBank/DDBJ whole genome shotgun (WGS) entry which is preliminary data.</text>
</comment>
<reference evidence="4 5" key="1">
    <citation type="journal article" date="2020" name="Cell">
        <title>Large-Scale Comparative Analyses of Tick Genomes Elucidate Their Genetic Diversity and Vector Capacities.</title>
        <authorList>
            <consortium name="Tick Genome and Microbiome Consortium (TIGMIC)"/>
            <person name="Jia N."/>
            <person name="Wang J."/>
            <person name="Shi W."/>
            <person name="Du L."/>
            <person name="Sun Y."/>
            <person name="Zhan W."/>
            <person name="Jiang J.F."/>
            <person name="Wang Q."/>
            <person name="Zhang B."/>
            <person name="Ji P."/>
            <person name="Bell-Sakyi L."/>
            <person name="Cui X.M."/>
            <person name="Yuan T.T."/>
            <person name="Jiang B.G."/>
            <person name="Yang W.F."/>
            <person name="Lam T.T."/>
            <person name="Chang Q.C."/>
            <person name="Ding S.J."/>
            <person name="Wang X.J."/>
            <person name="Zhu J.G."/>
            <person name="Ruan X.D."/>
            <person name="Zhao L."/>
            <person name="Wei J.T."/>
            <person name="Ye R.Z."/>
            <person name="Que T.C."/>
            <person name="Du C.H."/>
            <person name="Zhou Y.H."/>
            <person name="Cheng J.X."/>
            <person name="Dai P.F."/>
            <person name="Guo W.B."/>
            <person name="Han X.H."/>
            <person name="Huang E.J."/>
            <person name="Li L.F."/>
            <person name="Wei W."/>
            <person name="Gao Y.C."/>
            <person name="Liu J.Z."/>
            <person name="Shao H.Z."/>
            <person name="Wang X."/>
            <person name="Wang C.C."/>
            <person name="Yang T.C."/>
            <person name="Huo Q.B."/>
            <person name="Li W."/>
            <person name="Chen H.Y."/>
            <person name="Chen S.E."/>
            <person name="Zhou L.G."/>
            <person name="Ni X.B."/>
            <person name="Tian J.H."/>
            <person name="Sheng Y."/>
            <person name="Liu T."/>
            <person name="Pan Y.S."/>
            <person name="Xia L.Y."/>
            <person name="Li J."/>
            <person name="Zhao F."/>
            <person name="Cao W.C."/>
        </authorList>
    </citation>
    <scope>NUCLEOTIDE SEQUENCE [LARGE SCALE GENOMIC DNA]</scope>
    <source>
        <strain evidence="4">HaeL-2018</strain>
    </source>
</reference>
<evidence type="ECO:0000259" key="3">
    <source>
        <dbReference type="Pfam" id="PF13359"/>
    </source>
</evidence>
<gene>
    <name evidence="4" type="ORF">HPB48_026386</name>
</gene>
<keyword evidence="2" id="KW-0479">Metal-binding</keyword>
<dbReference type="AlphaFoldDB" id="A0A9J6H9J4"/>